<dbReference type="PANTHER" id="PTHR30534">
    <property type="entry name" value="FLAGELLAR MOTOR SWITCH PROTEIN FLIG"/>
    <property type="match status" value="1"/>
</dbReference>
<dbReference type="PANTHER" id="PTHR30534:SF0">
    <property type="entry name" value="FLAGELLAR MOTOR SWITCH PROTEIN FLIG"/>
    <property type="match status" value="1"/>
</dbReference>
<dbReference type="EMBL" id="FUWR01000001">
    <property type="protein sequence ID" value="SJZ36373.1"/>
    <property type="molecule type" value="Genomic_DNA"/>
</dbReference>
<dbReference type="RefSeq" id="WP_078788561.1">
    <property type="nucleotide sequence ID" value="NZ_FUWR01000001.1"/>
</dbReference>
<accession>A0A1T4K1W2</accession>
<protein>
    <submittedName>
        <fullName evidence="2">FliG middle domain-containing protein</fullName>
    </submittedName>
</protein>
<evidence type="ECO:0000313" key="2">
    <source>
        <dbReference type="EMBL" id="SJZ36373.1"/>
    </source>
</evidence>
<evidence type="ECO:0000259" key="1">
    <source>
        <dbReference type="Pfam" id="PF14841"/>
    </source>
</evidence>
<dbReference type="InterPro" id="IPR000090">
    <property type="entry name" value="Flg_Motor_Flig"/>
</dbReference>
<dbReference type="Pfam" id="PF14841">
    <property type="entry name" value="FliG_M"/>
    <property type="match status" value="1"/>
</dbReference>
<evidence type="ECO:0000313" key="3">
    <source>
        <dbReference type="Proteomes" id="UP000190102"/>
    </source>
</evidence>
<reference evidence="3" key="1">
    <citation type="submission" date="2017-02" db="EMBL/GenBank/DDBJ databases">
        <authorList>
            <person name="Varghese N."/>
            <person name="Submissions S."/>
        </authorList>
    </citation>
    <scope>NUCLEOTIDE SEQUENCE [LARGE SCALE GENOMIC DNA]</scope>
    <source>
        <strain evidence="3">ATCC BAA-34</strain>
    </source>
</reference>
<dbReference type="AlphaFoldDB" id="A0A1T4K1W2"/>
<dbReference type="GO" id="GO:0071973">
    <property type="term" value="P:bacterial-type flagellum-dependent cell motility"/>
    <property type="evidence" value="ECO:0007669"/>
    <property type="project" value="InterPro"/>
</dbReference>
<keyword evidence="3" id="KW-1185">Reference proteome</keyword>
<dbReference type="InterPro" id="IPR011002">
    <property type="entry name" value="FliG_a-hlx"/>
</dbReference>
<dbReference type="STRING" id="115783.SAMN02745119_00255"/>
<organism evidence="2 3">
    <name type="scientific">Trichlorobacter thiogenes</name>
    <dbReference type="NCBI Taxonomy" id="115783"/>
    <lineage>
        <taxon>Bacteria</taxon>
        <taxon>Pseudomonadati</taxon>
        <taxon>Thermodesulfobacteriota</taxon>
        <taxon>Desulfuromonadia</taxon>
        <taxon>Geobacterales</taxon>
        <taxon>Geobacteraceae</taxon>
        <taxon>Trichlorobacter</taxon>
    </lineage>
</organism>
<dbReference type="InterPro" id="IPR032779">
    <property type="entry name" value="FliG_M"/>
</dbReference>
<proteinExistence type="predicted"/>
<dbReference type="Proteomes" id="UP000190102">
    <property type="component" value="Unassembled WGS sequence"/>
</dbReference>
<dbReference type="GO" id="GO:0006935">
    <property type="term" value="P:chemotaxis"/>
    <property type="evidence" value="ECO:0007669"/>
    <property type="project" value="InterPro"/>
</dbReference>
<dbReference type="Gene3D" id="1.10.220.30">
    <property type="match status" value="1"/>
</dbReference>
<dbReference type="GO" id="GO:0009288">
    <property type="term" value="C:bacterial-type flagellum"/>
    <property type="evidence" value="ECO:0007669"/>
    <property type="project" value="InterPro"/>
</dbReference>
<feature type="domain" description="Flagellar motor switch protein FliG middle" evidence="1">
    <location>
        <begin position="4"/>
        <end position="70"/>
    </location>
</feature>
<dbReference type="SUPFAM" id="SSF48029">
    <property type="entry name" value="FliG"/>
    <property type="match status" value="1"/>
</dbReference>
<sequence>MDYRRIAKELLNEHPQTIAVALSRLPAEHAGEILKLLPGFIQADLVNRIVQTDQLPTVVIEEIDRLLDRLIR</sequence>
<name>A0A1T4K1W2_9BACT</name>
<dbReference type="GO" id="GO:0003774">
    <property type="term" value="F:cytoskeletal motor activity"/>
    <property type="evidence" value="ECO:0007669"/>
    <property type="project" value="InterPro"/>
</dbReference>
<gene>
    <name evidence="2" type="ORF">SAMN02745119_00255</name>
</gene>
<dbReference type="OrthoDB" id="9780302at2"/>